<feature type="compositionally biased region" description="Basic and acidic residues" evidence="1">
    <location>
        <begin position="144"/>
        <end position="155"/>
    </location>
</feature>
<accession>A0A316U428</accession>
<evidence type="ECO:0000313" key="2">
    <source>
        <dbReference type="EMBL" id="PWN17675.1"/>
    </source>
</evidence>
<feature type="compositionally biased region" description="Polar residues" evidence="1">
    <location>
        <begin position="407"/>
        <end position="438"/>
    </location>
</feature>
<reference evidence="2 3" key="1">
    <citation type="journal article" date="2018" name="Mol. Biol. Evol.">
        <title>Broad Genomic Sampling Reveals a Smut Pathogenic Ancestry of the Fungal Clade Ustilaginomycotina.</title>
        <authorList>
            <person name="Kijpornyongpan T."/>
            <person name="Mondo S.J."/>
            <person name="Barry K."/>
            <person name="Sandor L."/>
            <person name="Lee J."/>
            <person name="Lipzen A."/>
            <person name="Pangilinan J."/>
            <person name="LaButti K."/>
            <person name="Hainaut M."/>
            <person name="Henrissat B."/>
            <person name="Grigoriev I.V."/>
            <person name="Spatafora J.W."/>
            <person name="Aime M.C."/>
        </authorList>
    </citation>
    <scope>NUCLEOTIDE SEQUENCE [LARGE SCALE GENOMIC DNA]</scope>
    <source>
        <strain evidence="2 3">MCA 4718</strain>
    </source>
</reference>
<name>A0A316U428_9BASI</name>
<organism evidence="2 3">
    <name type="scientific">Pseudomicrostroma glucosiphilum</name>
    <dbReference type="NCBI Taxonomy" id="1684307"/>
    <lineage>
        <taxon>Eukaryota</taxon>
        <taxon>Fungi</taxon>
        <taxon>Dikarya</taxon>
        <taxon>Basidiomycota</taxon>
        <taxon>Ustilaginomycotina</taxon>
        <taxon>Exobasidiomycetes</taxon>
        <taxon>Microstromatales</taxon>
        <taxon>Microstromatales incertae sedis</taxon>
        <taxon>Pseudomicrostroma</taxon>
    </lineage>
</organism>
<proteinExistence type="predicted"/>
<evidence type="ECO:0000256" key="1">
    <source>
        <dbReference type="SAM" id="MobiDB-lite"/>
    </source>
</evidence>
<evidence type="ECO:0000313" key="3">
    <source>
        <dbReference type="Proteomes" id="UP000245942"/>
    </source>
</evidence>
<dbReference type="GeneID" id="37015660"/>
<dbReference type="RefSeq" id="XP_025344835.1">
    <property type="nucleotide sequence ID" value="XM_025493926.1"/>
</dbReference>
<dbReference type="AlphaFoldDB" id="A0A316U428"/>
<gene>
    <name evidence="2" type="ORF">BCV69DRAFT_295783</name>
</gene>
<protein>
    <submittedName>
        <fullName evidence="2">Uncharacterized protein</fullName>
    </submittedName>
</protein>
<feature type="compositionally biased region" description="Polar residues" evidence="1">
    <location>
        <begin position="461"/>
        <end position="472"/>
    </location>
</feature>
<keyword evidence="3" id="KW-1185">Reference proteome</keyword>
<dbReference type="EMBL" id="KZ819343">
    <property type="protein sequence ID" value="PWN17675.1"/>
    <property type="molecule type" value="Genomic_DNA"/>
</dbReference>
<dbReference type="Proteomes" id="UP000245942">
    <property type="component" value="Unassembled WGS sequence"/>
</dbReference>
<feature type="region of interest" description="Disordered" evidence="1">
    <location>
        <begin position="130"/>
        <end position="158"/>
    </location>
</feature>
<feature type="region of interest" description="Disordered" evidence="1">
    <location>
        <begin position="391"/>
        <end position="486"/>
    </location>
</feature>
<sequence length="486" mass="54044">MATTFPRPLPLRSWGYPVDVPNDSDAERWCSEADCERILVQFVFVAKCNVRTARTGTGDLVKGLTEMIRKTCAALSMSTMAVLRWARLGTLPEIVECTRCWRCRCCFCQKHAVGYVTLILDEAQGRRVKGKIESGRRPSAGAETFDKGEDTDQHQRRGNRVRYPLPSARAALQRCHSSHQEPTSLCQRLLKLFHLELGTRPCTQTSTCTYTRESLDLSVGTLCYFAPVDDDEAVSFSSPGDRVGPQSSQLARSSASSVFQKLFGAFGMPTIVSHENKRLVILPDECLVVRERVCRNCERIVLAVKAREMARWQQWAREQKSRRKNMAEGQKATEARMVARLEDRTRVEVKEEDVLQVLQTALAHISYSAASLPSKTEATLSQWSYNGAQTAGLSSEEHSSGAGPETASVSVSSYGPSTQSDAELTGRATTPSTGTKRSPMSLHPQLAAETKRSHKQRTKQESQAWTRPQSSKGGRRGRGYCFTTEH</sequence>